<evidence type="ECO:0000313" key="2">
    <source>
        <dbReference type="EMBL" id="CAH7681011.1"/>
    </source>
</evidence>
<dbReference type="PRINTS" id="PR00679">
    <property type="entry name" value="PROHIBITIN"/>
</dbReference>
<sequence>MRENIYQVLLVRDNLTRRAFRFDLVLDDALITHMIFLTTFSKVVGSKQDVQHTTQRAVLLINPTP</sequence>
<evidence type="ECO:0000313" key="3">
    <source>
        <dbReference type="Proteomes" id="UP001153365"/>
    </source>
</evidence>
<comment type="similarity">
    <text evidence="1">Belongs to the prohibitin family.</text>
</comment>
<dbReference type="AlphaFoldDB" id="A0AAV0B5S9"/>
<evidence type="ECO:0000256" key="1">
    <source>
        <dbReference type="ARBA" id="ARBA00009658"/>
    </source>
</evidence>
<dbReference type="EMBL" id="CALTRL010003371">
    <property type="protein sequence ID" value="CAH7681011.1"/>
    <property type="molecule type" value="Genomic_DNA"/>
</dbReference>
<comment type="caution">
    <text evidence="2">The sequence shown here is derived from an EMBL/GenBank/DDBJ whole genome shotgun (WGS) entry which is preliminary data.</text>
</comment>
<organism evidence="2 3">
    <name type="scientific">Phakopsora pachyrhizi</name>
    <name type="common">Asian soybean rust disease fungus</name>
    <dbReference type="NCBI Taxonomy" id="170000"/>
    <lineage>
        <taxon>Eukaryota</taxon>
        <taxon>Fungi</taxon>
        <taxon>Dikarya</taxon>
        <taxon>Basidiomycota</taxon>
        <taxon>Pucciniomycotina</taxon>
        <taxon>Pucciniomycetes</taxon>
        <taxon>Pucciniales</taxon>
        <taxon>Phakopsoraceae</taxon>
        <taxon>Phakopsora</taxon>
    </lineage>
</organism>
<protein>
    <submittedName>
        <fullName evidence="2">Uncharacterized protein</fullName>
    </submittedName>
</protein>
<reference evidence="2" key="1">
    <citation type="submission" date="2022-06" db="EMBL/GenBank/DDBJ databases">
        <authorList>
            <consortium name="SYNGENTA / RWTH Aachen University"/>
        </authorList>
    </citation>
    <scope>NUCLEOTIDE SEQUENCE</scope>
</reference>
<dbReference type="Proteomes" id="UP001153365">
    <property type="component" value="Unassembled WGS sequence"/>
</dbReference>
<accession>A0AAV0B5S9</accession>
<gene>
    <name evidence="2" type="ORF">PPACK8108_LOCUS13552</name>
</gene>
<dbReference type="InterPro" id="IPR000163">
    <property type="entry name" value="Prohibitin"/>
</dbReference>
<keyword evidence="3" id="KW-1185">Reference proteome</keyword>
<proteinExistence type="inferred from homology"/>
<dbReference type="GO" id="GO:0016020">
    <property type="term" value="C:membrane"/>
    <property type="evidence" value="ECO:0007669"/>
    <property type="project" value="InterPro"/>
</dbReference>
<name>A0AAV0B5S9_PHAPC</name>